<evidence type="ECO:0000313" key="1">
    <source>
        <dbReference type="EMBL" id="PJB84034.1"/>
    </source>
</evidence>
<dbReference type="Proteomes" id="UP000229236">
    <property type="component" value="Unassembled WGS sequence"/>
</dbReference>
<proteinExistence type="predicted"/>
<accession>A0A2M8DA51</accession>
<organism evidence="1 2">
    <name type="scientific">Candidatus Yonathbacteria bacterium CG_4_9_14_0_8_um_filter_46_47</name>
    <dbReference type="NCBI Taxonomy" id="1975106"/>
    <lineage>
        <taxon>Bacteria</taxon>
        <taxon>Candidatus Yonathiibacteriota</taxon>
    </lineage>
</organism>
<reference evidence="2" key="1">
    <citation type="submission" date="2017-09" db="EMBL/GenBank/DDBJ databases">
        <title>Depth-based differentiation of microbial function through sediment-hosted aquifers and enrichment of novel symbionts in the deep terrestrial subsurface.</title>
        <authorList>
            <person name="Probst A.J."/>
            <person name="Ladd B."/>
            <person name="Jarett J.K."/>
            <person name="Geller-Mcgrath D.E."/>
            <person name="Sieber C.M.K."/>
            <person name="Emerson J.B."/>
            <person name="Anantharaman K."/>
            <person name="Thomas B.C."/>
            <person name="Malmstrom R."/>
            <person name="Stieglmeier M."/>
            <person name="Klingl A."/>
            <person name="Woyke T."/>
            <person name="Ryan C.M."/>
            <person name="Banfield J.F."/>
        </authorList>
    </citation>
    <scope>NUCLEOTIDE SEQUENCE [LARGE SCALE GENOMIC DNA]</scope>
</reference>
<evidence type="ECO:0000313" key="2">
    <source>
        <dbReference type="Proteomes" id="UP000229236"/>
    </source>
</evidence>
<dbReference type="EMBL" id="PFTM01000009">
    <property type="protein sequence ID" value="PJB84034.1"/>
    <property type="molecule type" value="Genomic_DNA"/>
</dbReference>
<comment type="caution">
    <text evidence="1">The sequence shown here is derived from an EMBL/GenBank/DDBJ whole genome shotgun (WGS) entry which is preliminary data.</text>
</comment>
<feature type="non-terminal residue" evidence="1">
    <location>
        <position position="51"/>
    </location>
</feature>
<protein>
    <submittedName>
        <fullName evidence="1">Uncharacterized protein</fullName>
    </submittedName>
</protein>
<gene>
    <name evidence="1" type="ORF">CO088_00255</name>
</gene>
<dbReference type="AlphaFoldDB" id="A0A2M8DA51"/>
<sequence>MDAQLTELREFAKRENLNIAQEFIEKQSAKVPGRPIFNDLRNTQKEICDWK</sequence>
<name>A0A2M8DA51_9BACT</name>